<feature type="region of interest" description="Disordered" evidence="1">
    <location>
        <begin position="138"/>
        <end position="158"/>
    </location>
</feature>
<evidence type="ECO:0000256" key="1">
    <source>
        <dbReference type="SAM" id="MobiDB-lite"/>
    </source>
</evidence>
<proteinExistence type="predicted"/>
<dbReference type="AlphaFoldDB" id="A0A0K0EZL4"/>
<dbReference type="Proteomes" id="UP000035680">
    <property type="component" value="Unassembled WGS sequence"/>
</dbReference>
<sequence>MSKAVHRLLDTRQRSRCILKSNHFTVRVQHNYASNHSEIEKEKIFNHIIQKLVEISNQPRVLIGAHLSDVYKEVSKNFPSIADITRTICRKRKNKKGHPTITKHAKAEDLILSDEDVTLSNEESFLFYVAISNTTNNNNDDCETDGEENDSSENIENVNDNDSVRKVYENRFLIFATRRKIKLLQSMERISIDGTFRVCPSQFYQMFVVHGYFNSRYLPLAYCHLQNKKESSYLKVLQTIFRSGNKVRFVASDYEKGLSNSVLTHFGENVKMVVIFTLSNQYDDQLKNTHLLVYIILALKVHLL</sequence>
<evidence type="ECO:0000313" key="3">
    <source>
        <dbReference type="WBParaSite" id="SVE_0197400.1"/>
    </source>
</evidence>
<accession>A0A0K0EZL4</accession>
<name>A0A0K0EZL4_STRVS</name>
<feature type="compositionally biased region" description="Acidic residues" evidence="1">
    <location>
        <begin position="140"/>
        <end position="153"/>
    </location>
</feature>
<keyword evidence="2" id="KW-1185">Reference proteome</keyword>
<organism evidence="2 3">
    <name type="scientific">Strongyloides venezuelensis</name>
    <name type="common">Threadworm</name>
    <dbReference type="NCBI Taxonomy" id="75913"/>
    <lineage>
        <taxon>Eukaryota</taxon>
        <taxon>Metazoa</taxon>
        <taxon>Ecdysozoa</taxon>
        <taxon>Nematoda</taxon>
        <taxon>Chromadorea</taxon>
        <taxon>Rhabditida</taxon>
        <taxon>Tylenchina</taxon>
        <taxon>Panagrolaimomorpha</taxon>
        <taxon>Strongyloidoidea</taxon>
        <taxon>Strongyloididae</taxon>
        <taxon>Strongyloides</taxon>
    </lineage>
</organism>
<reference evidence="3" key="2">
    <citation type="submission" date="2015-08" db="UniProtKB">
        <authorList>
            <consortium name="WormBaseParasite"/>
        </authorList>
    </citation>
    <scope>IDENTIFICATION</scope>
</reference>
<dbReference type="WBParaSite" id="SVE_0197400.1">
    <property type="protein sequence ID" value="SVE_0197400.1"/>
    <property type="gene ID" value="SVE_0197400"/>
</dbReference>
<dbReference type="STRING" id="75913.A0A0K0EZL4"/>
<evidence type="ECO:0000313" key="2">
    <source>
        <dbReference type="Proteomes" id="UP000035680"/>
    </source>
</evidence>
<reference evidence="2" key="1">
    <citation type="submission" date="2014-07" db="EMBL/GenBank/DDBJ databases">
        <authorList>
            <person name="Martin A.A"/>
            <person name="De Silva N."/>
        </authorList>
    </citation>
    <scope>NUCLEOTIDE SEQUENCE</scope>
</reference>
<protein>
    <submittedName>
        <fullName evidence="3">MULE domain-containing protein</fullName>
    </submittedName>
</protein>